<organism evidence="1 2">
    <name type="scientific">Sphingomonas oleivorans</name>
    <dbReference type="NCBI Taxonomy" id="1735121"/>
    <lineage>
        <taxon>Bacteria</taxon>
        <taxon>Pseudomonadati</taxon>
        <taxon>Pseudomonadota</taxon>
        <taxon>Alphaproteobacteria</taxon>
        <taxon>Sphingomonadales</taxon>
        <taxon>Sphingomonadaceae</taxon>
        <taxon>Sphingomonas</taxon>
    </lineage>
</organism>
<name>A0A2T5G1A3_9SPHN</name>
<dbReference type="Proteomes" id="UP000244162">
    <property type="component" value="Unassembled WGS sequence"/>
</dbReference>
<reference evidence="1 2" key="1">
    <citation type="submission" date="2017-09" db="EMBL/GenBank/DDBJ databases">
        <title>Sphingomonas panjinensis sp.nov., isolated from oil-contaminated soil.</title>
        <authorList>
            <person name="Wang L."/>
            <person name="Chen L."/>
        </authorList>
    </citation>
    <scope>NUCLEOTIDE SEQUENCE [LARGE SCALE GENOMIC DNA]</scope>
    <source>
        <strain evidence="1 2">FW-11</strain>
    </source>
</reference>
<dbReference type="RefSeq" id="WP_107966164.1">
    <property type="nucleotide sequence ID" value="NZ_NWBU01000004.1"/>
</dbReference>
<sequence>MTTPDVAITDAQMQALEEAHRATKAAYLAYQNERLSGERLAACVVLSNAANNLSDLTFRYLPALIARVKAAEEFTSLINALRADEGDAVMILCDNPDFNGLPNSAIECNGGWTDWRDRRFAGDTLIDCLRAAVSARAALEGQPK</sequence>
<protein>
    <submittedName>
        <fullName evidence="1">Uncharacterized protein</fullName>
    </submittedName>
</protein>
<keyword evidence="2" id="KW-1185">Reference proteome</keyword>
<evidence type="ECO:0000313" key="1">
    <source>
        <dbReference type="EMBL" id="PTQ12927.1"/>
    </source>
</evidence>
<dbReference type="AlphaFoldDB" id="A0A2T5G1A3"/>
<comment type="caution">
    <text evidence="1">The sequence shown here is derived from an EMBL/GenBank/DDBJ whole genome shotgun (WGS) entry which is preliminary data.</text>
</comment>
<accession>A0A2T5G1A3</accession>
<dbReference type="OrthoDB" id="8233740at2"/>
<dbReference type="EMBL" id="NWBU01000004">
    <property type="protein sequence ID" value="PTQ12927.1"/>
    <property type="molecule type" value="Genomic_DNA"/>
</dbReference>
<evidence type="ECO:0000313" key="2">
    <source>
        <dbReference type="Proteomes" id="UP000244162"/>
    </source>
</evidence>
<gene>
    <name evidence="1" type="ORF">CLG96_01940</name>
</gene>
<proteinExistence type="predicted"/>